<organism evidence="2 3">
    <name type="scientific">Ceratocystis fimbriata CBS 114723</name>
    <dbReference type="NCBI Taxonomy" id="1035309"/>
    <lineage>
        <taxon>Eukaryota</taxon>
        <taxon>Fungi</taxon>
        <taxon>Dikarya</taxon>
        <taxon>Ascomycota</taxon>
        <taxon>Pezizomycotina</taxon>
        <taxon>Sordariomycetes</taxon>
        <taxon>Hypocreomycetidae</taxon>
        <taxon>Microascales</taxon>
        <taxon>Ceratocystidaceae</taxon>
        <taxon>Ceratocystis</taxon>
    </lineage>
</organism>
<name>A0A2C5XJI4_9PEZI</name>
<dbReference type="EMBL" id="APWK03000002">
    <property type="protein sequence ID" value="PHH56167.1"/>
    <property type="molecule type" value="Genomic_DNA"/>
</dbReference>
<proteinExistence type="predicted"/>
<reference evidence="2 3" key="2">
    <citation type="journal article" date="2013" name="IMA Fungus">
        <title>IMA Genome-F 1: Ceratocystis fimbriata: Draft nuclear genome sequence for the plant pathogen, Ceratocystis fimbriata.</title>
        <authorList>
            <person name="Wilken P.M."/>
            <person name="Steenkamp E.T."/>
            <person name="Wingfield M.J."/>
            <person name="de Beer Z.W."/>
            <person name="Wingfield B.D."/>
        </authorList>
    </citation>
    <scope>NUCLEOTIDE SEQUENCE [LARGE SCALE GENOMIC DNA]</scope>
    <source>
        <strain evidence="2 3">CBS 114723</strain>
    </source>
</reference>
<reference evidence="2 3" key="1">
    <citation type="journal article" date="2013" name="Fungal Biol.">
        <title>Analysis of microsatellite markers in the genome of the plant pathogen Ceratocystis fimbriata.</title>
        <authorList>
            <person name="Simpson M.C."/>
            <person name="Wilken P.M."/>
            <person name="Coetzee M.P."/>
            <person name="Wingfield M.J."/>
            <person name="Wingfield B.D."/>
        </authorList>
    </citation>
    <scope>NUCLEOTIDE SEQUENCE [LARGE SCALE GENOMIC DNA]</scope>
    <source>
        <strain evidence="2 3">CBS 114723</strain>
    </source>
</reference>
<evidence type="ECO:0000313" key="2">
    <source>
        <dbReference type="EMBL" id="PHH56167.1"/>
    </source>
</evidence>
<keyword evidence="1" id="KW-0472">Membrane</keyword>
<gene>
    <name evidence="2" type="ORF">CFIMG_007765RA00001</name>
</gene>
<feature type="transmembrane region" description="Helical" evidence="1">
    <location>
        <begin position="24"/>
        <end position="46"/>
    </location>
</feature>
<comment type="caution">
    <text evidence="2">The sequence shown here is derived from an EMBL/GenBank/DDBJ whole genome shotgun (WGS) entry which is preliminary data.</text>
</comment>
<dbReference type="Proteomes" id="UP000222788">
    <property type="component" value="Unassembled WGS sequence"/>
</dbReference>
<dbReference type="AlphaFoldDB" id="A0A2C5XJI4"/>
<protein>
    <submittedName>
        <fullName evidence="2">Uncharacterized protein</fullName>
    </submittedName>
</protein>
<evidence type="ECO:0000256" key="1">
    <source>
        <dbReference type="SAM" id="Phobius"/>
    </source>
</evidence>
<accession>A0A2C5XJI4</accession>
<keyword evidence="3" id="KW-1185">Reference proteome</keyword>
<keyword evidence="1" id="KW-0812">Transmembrane</keyword>
<sequence length="69" mass="7832">MDIAKDAWPRRQTALRRPNAGPGVFAKFLPVLIFILLECIASFDHLAKAEAKAKARVFIRWDRQPASQI</sequence>
<keyword evidence="1" id="KW-1133">Transmembrane helix</keyword>
<evidence type="ECO:0000313" key="3">
    <source>
        <dbReference type="Proteomes" id="UP000222788"/>
    </source>
</evidence>